<dbReference type="InterPro" id="IPR004352">
    <property type="entry name" value="GH114_TIM-barrel"/>
</dbReference>
<evidence type="ECO:0000256" key="1">
    <source>
        <dbReference type="SAM" id="SignalP"/>
    </source>
</evidence>
<proteinExistence type="predicted"/>
<dbReference type="InterPro" id="IPR013785">
    <property type="entry name" value="Aldolase_TIM"/>
</dbReference>
<evidence type="ECO:0000313" key="4">
    <source>
        <dbReference type="Proteomes" id="UP000467428"/>
    </source>
</evidence>
<evidence type="ECO:0000259" key="2">
    <source>
        <dbReference type="Pfam" id="PF03537"/>
    </source>
</evidence>
<geneLocation type="plasmid" evidence="4">
    <name>pjcm18538 dna</name>
</geneLocation>
<sequence length="266" mass="27986">MNRLWPAVAAIAVLAGCASATADAVRLPPETGAFDYQLGGASDVPGLAVVARDASQRPQPDAYGICYVNGFQTQPGDGDEWLARHGDAVLRDASGSPVVDPDWPDEYVLDPSTPQQRAAILDVLGPVVEGCAASGFDAVEIDNLDTFTRFGGVDRSGAFDLARAYVALAHRNGLAIGQKNAAEWAGAGRRELGFDFAVVEECAAYDECAAYADAYGPHVLQIEYADNLPESFDAVCDAPDRAPLTILRDRDLVPAGAAGHVYAQCS</sequence>
<evidence type="ECO:0000313" key="3">
    <source>
        <dbReference type="EMBL" id="BBY52051.1"/>
    </source>
</evidence>
<dbReference type="Proteomes" id="UP000467428">
    <property type="component" value="Chromosome"/>
</dbReference>
<dbReference type="RefSeq" id="WP_198339317.1">
    <property type="nucleotide sequence ID" value="NZ_AP022593.1"/>
</dbReference>
<dbReference type="InterPro" id="IPR017853">
    <property type="entry name" value="GH"/>
</dbReference>
<dbReference type="PANTHER" id="PTHR35273:SF2">
    <property type="entry name" value="ALPHA-GALACTOSIDASE"/>
    <property type="match status" value="1"/>
</dbReference>
<dbReference type="KEGG" id="marz:MARA_55190"/>
<protein>
    <recommendedName>
        <fullName evidence="2">Glycoside-hydrolase family GH114 TIM-barrel domain-containing protein</fullName>
    </recommendedName>
</protein>
<keyword evidence="4" id="KW-1185">Reference proteome</keyword>
<dbReference type="AlphaFoldDB" id="A0A7I7S6N6"/>
<dbReference type="SUPFAM" id="SSF51445">
    <property type="entry name" value="(Trans)glycosidases"/>
    <property type="match status" value="1"/>
</dbReference>
<gene>
    <name evidence="3" type="ORF">MARA_55190</name>
</gene>
<feature type="signal peptide" evidence="1">
    <location>
        <begin position="1"/>
        <end position="22"/>
    </location>
</feature>
<dbReference type="Gene3D" id="3.20.20.70">
    <property type="entry name" value="Aldolase class I"/>
    <property type="match status" value="1"/>
</dbReference>
<accession>A0A7I7S6N6</accession>
<name>A0A7I7S6N6_9MYCO</name>
<feature type="chain" id="PRO_5038699869" description="Glycoside-hydrolase family GH114 TIM-barrel domain-containing protein" evidence="1">
    <location>
        <begin position="23"/>
        <end position="266"/>
    </location>
</feature>
<reference evidence="3 4" key="1">
    <citation type="journal article" date="2019" name="Emerg. Microbes Infect.">
        <title>Comprehensive subspecies identification of 175 nontuberculous mycobacteria species based on 7547 genomic profiles.</title>
        <authorList>
            <person name="Matsumoto Y."/>
            <person name="Kinjo T."/>
            <person name="Motooka D."/>
            <person name="Nabeya D."/>
            <person name="Jung N."/>
            <person name="Uechi K."/>
            <person name="Horii T."/>
            <person name="Iida T."/>
            <person name="Fujita J."/>
            <person name="Nakamura S."/>
        </authorList>
    </citation>
    <scope>NUCLEOTIDE SEQUENCE [LARGE SCALE GENOMIC DNA]</scope>
    <source>
        <strain evidence="3 4">JCM 18538</strain>
    </source>
</reference>
<keyword evidence="1" id="KW-0732">Signal</keyword>
<dbReference type="PROSITE" id="PS51257">
    <property type="entry name" value="PROKAR_LIPOPROTEIN"/>
    <property type="match status" value="1"/>
</dbReference>
<dbReference type="EMBL" id="AP022593">
    <property type="protein sequence ID" value="BBY52051.1"/>
    <property type="molecule type" value="Genomic_DNA"/>
</dbReference>
<dbReference type="PANTHER" id="PTHR35273">
    <property type="entry name" value="ALPHA-1,4 POLYGALACTOSAMINIDASE, PUTATIVE (AFU_ORTHOLOGUE AFUA_3G07890)-RELATED"/>
    <property type="match status" value="1"/>
</dbReference>
<organism evidence="3 4">
    <name type="scientific">Mycolicibacterium arabiense</name>
    <dbReference type="NCBI Taxonomy" id="1286181"/>
    <lineage>
        <taxon>Bacteria</taxon>
        <taxon>Bacillati</taxon>
        <taxon>Actinomycetota</taxon>
        <taxon>Actinomycetes</taxon>
        <taxon>Mycobacteriales</taxon>
        <taxon>Mycobacteriaceae</taxon>
        <taxon>Mycolicibacterium</taxon>
    </lineage>
</organism>
<dbReference type="Pfam" id="PF03537">
    <property type="entry name" value="Glyco_hydro_114"/>
    <property type="match status" value="1"/>
</dbReference>
<feature type="domain" description="Glycoside-hydrolase family GH114 TIM-barrel" evidence="2">
    <location>
        <begin position="34"/>
        <end position="253"/>
    </location>
</feature>